<dbReference type="InterPro" id="IPR045324">
    <property type="entry name" value="Small_multidrug_res"/>
</dbReference>
<dbReference type="GO" id="GO:0031460">
    <property type="term" value="P:glycine betaine transport"/>
    <property type="evidence" value="ECO:0007669"/>
    <property type="project" value="TreeGrafter"/>
</dbReference>
<reference evidence="11 13" key="2">
    <citation type="submission" date="2019-03" db="EMBL/GenBank/DDBJ databases">
        <title>Genomic Encyclopedia of Type Strains, Phase IV (KMG-IV): sequencing the most valuable type-strain genomes for metagenomic binning, comparative biology and taxonomic classification.</title>
        <authorList>
            <person name="Goeker M."/>
        </authorList>
    </citation>
    <scope>NUCLEOTIDE SEQUENCE [LARGE SCALE GENOMIC DNA]</scope>
    <source>
        <strain evidence="11 13">DSM 3764</strain>
    </source>
</reference>
<dbReference type="PANTHER" id="PTHR30561:SF1">
    <property type="entry name" value="MULTIDRUG TRANSPORTER EMRE"/>
    <property type="match status" value="1"/>
</dbReference>
<dbReference type="SUPFAM" id="SSF103481">
    <property type="entry name" value="Multidrug resistance efflux transporter EmrE"/>
    <property type="match status" value="1"/>
</dbReference>
<keyword evidence="5 9" id="KW-1133">Transmembrane helix</keyword>
<dbReference type="Gene3D" id="1.10.3730.20">
    <property type="match status" value="1"/>
</dbReference>
<dbReference type="FunFam" id="1.10.3730.20:FF:000001">
    <property type="entry name" value="Quaternary ammonium compound resistance transporter SugE"/>
    <property type="match status" value="1"/>
</dbReference>
<gene>
    <name evidence="10" type="primary">emrE</name>
    <name evidence="11" type="ORF">EV682_102198</name>
    <name evidence="10" type="ORF">NCTC11159_01722</name>
</gene>
<comment type="subcellular location">
    <subcellularLocation>
        <location evidence="1 8">Cell membrane</location>
        <topology evidence="1 8">Multi-pass membrane protein</topology>
    </subcellularLocation>
</comment>
<dbReference type="Pfam" id="PF00893">
    <property type="entry name" value="Multi_Drug_Res"/>
    <property type="match status" value="1"/>
</dbReference>
<keyword evidence="2" id="KW-0813">Transport</keyword>
<name>A0A377Q7D1_9NEIS</name>
<dbReference type="EMBL" id="UGHR01000001">
    <property type="protein sequence ID" value="STQ90655.1"/>
    <property type="molecule type" value="Genomic_DNA"/>
</dbReference>
<reference evidence="10 12" key="1">
    <citation type="submission" date="2018-06" db="EMBL/GenBank/DDBJ databases">
        <authorList>
            <consortium name="Pathogen Informatics"/>
            <person name="Doyle S."/>
        </authorList>
    </citation>
    <scope>NUCLEOTIDE SEQUENCE [LARGE SCALE GENOMIC DNA]</scope>
    <source>
        <strain evidence="10 12">NCTC11159</strain>
    </source>
</reference>
<organism evidence="10 12">
    <name type="scientific">Iodobacter fluviatilis</name>
    <dbReference type="NCBI Taxonomy" id="537"/>
    <lineage>
        <taxon>Bacteria</taxon>
        <taxon>Pseudomonadati</taxon>
        <taxon>Pseudomonadota</taxon>
        <taxon>Betaproteobacteria</taxon>
        <taxon>Neisseriales</taxon>
        <taxon>Chitinibacteraceae</taxon>
        <taxon>Iodobacter</taxon>
    </lineage>
</organism>
<evidence type="ECO:0000256" key="4">
    <source>
        <dbReference type="ARBA" id="ARBA00022692"/>
    </source>
</evidence>
<dbReference type="RefSeq" id="WP_115226941.1">
    <property type="nucleotide sequence ID" value="NZ_CAWOLO010000002.1"/>
</dbReference>
<protein>
    <submittedName>
        <fullName evidence="10">Methyl viologen resistance protein C</fullName>
    </submittedName>
    <submittedName>
        <fullName evidence="11">Small multidrug resistance pump</fullName>
    </submittedName>
</protein>
<dbReference type="Proteomes" id="UP000295794">
    <property type="component" value="Unassembled WGS sequence"/>
</dbReference>
<feature type="transmembrane region" description="Helical" evidence="9">
    <location>
        <begin position="85"/>
        <end position="104"/>
    </location>
</feature>
<evidence type="ECO:0000256" key="7">
    <source>
        <dbReference type="ARBA" id="ARBA00038032"/>
    </source>
</evidence>
<evidence type="ECO:0000256" key="2">
    <source>
        <dbReference type="ARBA" id="ARBA00022448"/>
    </source>
</evidence>
<feature type="transmembrane region" description="Helical" evidence="9">
    <location>
        <begin position="30"/>
        <end position="51"/>
    </location>
</feature>
<comment type="similarity">
    <text evidence="7 8">Belongs to the drug/metabolite transporter (DMT) superfamily. Small multidrug resistance (SMR) (TC 2.A.7.1) family.</text>
</comment>
<dbReference type="GO" id="GO:0015220">
    <property type="term" value="F:choline transmembrane transporter activity"/>
    <property type="evidence" value="ECO:0007669"/>
    <property type="project" value="TreeGrafter"/>
</dbReference>
<evidence type="ECO:0000256" key="9">
    <source>
        <dbReference type="SAM" id="Phobius"/>
    </source>
</evidence>
<evidence type="ECO:0000313" key="12">
    <source>
        <dbReference type="Proteomes" id="UP000255108"/>
    </source>
</evidence>
<dbReference type="AlphaFoldDB" id="A0A377Q7D1"/>
<dbReference type="InterPro" id="IPR000390">
    <property type="entry name" value="Small_drug/metabolite_transptr"/>
</dbReference>
<evidence type="ECO:0000256" key="8">
    <source>
        <dbReference type="RuleBase" id="RU003942"/>
    </source>
</evidence>
<keyword evidence="6 9" id="KW-0472">Membrane</keyword>
<dbReference type="GO" id="GO:1990961">
    <property type="term" value="P:xenobiotic detoxification by transmembrane export across the plasma membrane"/>
    <property type="evidence" value="ECO:0007669"/>
    <property type="project" value="UniProtKB-ARBA"/>
</dbReference>
<evidence type="ECO:0000313" key="13">
    <source>
        <dbReference type="Proteomes" id="UP000295794"/>
    </source>
</evidence>
<evidence type="ECO:0000256" key="6">
    <source>
        <dbReference type="ARBA" id="ARBA00023136"/>
    </source>
</evidence>
<keyword evidence="13" id="KW-1185">Reference proteome</keyword>
<evidence type="ECO:0000256" key="1">
    <source>
        <dbReference type="ARBA" id="ARBA00004651"/>
    </source>
</evidence>
<evidence type="ECO:0000256" key="5">
    <source>
        <dbReference type="ARBA" id="ARBA00022989"/>
    </source>
</evidence>
<evidence type="ECO:0000313" key="10">
    <source>
        <dbReference type="EMBL" id="STQ90655.1"/>
    </source>
</evidence>
<keyword evidence="4 8" id="KW-0812">Transmembrane</keyword>
<dbReference type="PANTHER" id="PTHR30561">
    <property type="entry name" value="SMR FAMILY PROTON-DEPENDENT DRUG EFFLUX TRANSPORTER SUGE"/>
    <property type="match status" value="1"/>
</dbReference>
<accession>A0A377Q7D1</accession>
<dbReference type="GO" id="GO:0015199">
    <property type="term" value="F:amino-acid betaine transmembrane transporter activity"/>
    <property type="evidence" value="ECO:0007669"/>
    <property type="project" value="TreeGrafter"/>
</dbReference>
<dbReference type="Proteomes" id="UP000255108">
    <property type="component" value="Unassembled WGS sequence"/>
</dbReference>
<evidence type="ECO:0000313" key="11">
    <source>
        <dbReference type="EMBL" id="TCU89286.1"/>
    </source>
</evidence>
<dbReference type="OrthoDB" id="9808638at2"/>
<proteinExistence type="inferred from homology"/>
<evidence type="ECO:0000256" key="3">
    <source>
        <dbReference type="ARBA" id="ARBA00022475"/>
    </source>
</evidence>
<dbReference type="EMBL" id="SMBT01000002">
    <property type="protein sequence ID" value="TCU89286.1"/>
    <property type="molecule type" value="Genomic_DNA"/>
</dbReference>
<dbReference type="GO" id="GO:0005886">
    <property type="term" value="C:plasma membrane"/>
    <property type="evidence" value="ECO:0007669"/>
    <property type="project" value="UniProtKB-SubCell"/>
</dbReference>
<dbReference type="GO" id="GO:0015297">
    <property type="term" value="F:antiporter activity"/>
    <property type="evidence" value="ECO:0007669"/>
    <property type="project" value="TreeGrafter"/>
</dbReference>
<feature type="transmembrane region" description="Helical" evidence="9">
    <location>
        <begin position="58"/>
        <end position="79"/>
    </location>
</feature>
<sequence length="110" mass="11663">MNAYFLLAIAIVAEVIATSALKATEGFSRLMPSVIVVAGYGVAFWMLSLVLKSVPVGMAYAIWSGMGIVLVTIVAMLFYGQKPDWPAIIGLGLIVSGVVVLQLFSKMSAH</sequence>
<keyword evidence="3" id="KW-1003">Cell membrane</keyword>
<dbReference type="InterPro" id="IPR037185">
    <property type="entry name" value="EmrE-like"/>
</dbReference>